<comment type="caution">
    <text evidence="1">The sequence shown here is derived from an EMBL/GenBank/DDBJ whole genome shotgun (WGS) entry which is preliminary data.</text>
</comment>
<evidence type="ECO:0000313" key="1">
    <source>
        <dbReference type="EMBL" id="PTH13842.1"/>
    </source>
</evidence>
<reference evidence="1 2" key="1">
    <citation type="journal article" date="2016" name="Front. Microbiol.">
        <title>Comprehensive Phylogenetic Analysis of Bovine Non-aureus Staphylococci Species Based on Whole-Genome Sequencing.</title>
        <authorList>
            <person name="Naushad S."/>
            <person name="Barkema H.W."/>
            <person name="Luby C."/>
            <person name="Condas L.A."/>
            <person name="Nobrega D.B."/>
            <person name="Carson D.A."/>
            <person name="De Buck J."/>
        </authorList>
    </citation>
    <scope>NUCLEOTIDE SEQUENCE [LARGE SCALE GENOMIC DNA]</scope>
    <source>
        <strain evidence="1 2">SNUC 993</strain>
    </source>
</reference>
<organism evidence="1 2">
    <name type="scientific">Staphylococcus auricularis</name>
    <dbReference type="NCBI Taxonomy" id="29379"/>
    <lineage>
        <taxon>Bacteria</taxon>
        <taxon>Bacillati</taxon>
        <taxon>Bacillota</taxon>
        <taxon>Bacilli</taxon>
        <taxon>Bacillales</taxon>
        <taxon>Staphylococcaceae</taxon>
        <taxon>Staphylococcus</taxon>
    </lineage>
</organism>
<dbReference type="RefSeq" id="WP_107393086.1">
    <property type="nucleotide sequence ID" value="NZ_JAHCOE010000001.1"/>
</dbReference>
<gene>
    <name evidence="1" type="ORF">BU607_09470</name>
</gene>
<proteinExistence type="predicted"/>
<sequence length="112" mass="13094">MGKIIGEEIYKYSKYQLINKVKEVKDFKLDPDEQLLYEQILAGVVLKPKHYQLICKLLNMPIEEITQTETETGFEKIYYSTANEVSKEEIEPIIDLFRVFSEQAKIKGDINC</sequence>
<evidence type="ECO:0000313" key="2">
    <source>
        <dbReference type="Proteomes" id="UP000242694"/>
    </source>
</evidence>
<accession>A0ABX5IDR1</accession>
<name>A0ABX5IDR1_9STAP</name>
<protein>
    <submittedName>
        <fullName evidence="1">Uncharacterized protein</fullName>
    </submittedName>
</protein>
<keyword evidence="2" id="KW-1185">Reference proteome</keyword>
<dbReference type="EMBL" id="PZDI01000059">
    <property type="protein sequence ID" value="PTH13842.1"/>
    <property type="molecule type" value="Genomic_DNA"/>
</dbReference>
<dbReference type="Proteomes" id="UP000242694">
    <property type="component" value="Unassembled WGS sequence"/>
</dbReference>